<accession>A0A7R8W8T2</accession>
<dbReference type="GO" id="GO:0017064">
    <property type="term" value="F:fatty acid amide hydrolase activity"/>
    <property type="evidence" value="ECO:0007669"/>
    <property type="project" value="TreeGrafter"/>
</dbReference>
<gene>
    <name evidence="4" type="ORF">CTOB1V02_LOCUS2643</name>
</gene>
<proteinExistence type="inferred from homology"/>
<dbReference type="InterPro" id="IPR020556">
    <property type="entry name" value="Amidase_CS"/>
</dbReference>
<dbReference type="EMBL" id="OB660420">
    <property type="protein sequence ID" value="CAD7224688.1"/>
    <property type="molecule type" value="Genomic_DNA"/>
</dbReference>
<evidence type="ECO:0000313" key="4">
    <source>
        <dbReference type="EMBL" id="CAD7224688.1"/>
    </source>
</evidence>
<dbReference type="PANTHER" id="PTHR45847:SF6">
    <property type="entry name" value="FATTY ACID AMIDE HYDROLASE"/>
    <property type="match status" value="1"/>
</dbReference>
<dbReference type="InterPro" id="IPR052096">
    <property type="entry name" value="Endocannabinoid_amidase"/>
</dbReference>
<protein>
    <submittedName>
        <fullName evidence="4">Uncharacterized protein</fullName>
    </submittedName>
</protein>
<dbReference type="InterPro" id="IPR023631">
    <property type="entry name" value="Amidase_dom"/>
</dbReference>
<dbReference type="Gene3D" id="3.90.1300.10">
    <property type="entry name" value="Amidase signature (AS) domain"/>
    <property type="match status" value="1"/>
</dbReference>
<organism evidence="4">
    <name type="scientific">Cyprideis torosa</name>
    <dbReference type="NCBI Taxonomy" id="163714"/>
    <lineage>
        <taxon>Eukaryota</taxon>
        <taxon>Metazoa</taxon>
        <taxon>Ecdysozoa</taxon>
        <taxon>Arthropoda</taxon>
        <taxon>Crustacea</taxon>
        <taxon>Oligostraca</taxon>
        <taxon>Ostracoda</taxon>
        <taxon>Podocopa</taxon>
        <taxon>Podocopida</taxon>
        <taxon>Cytherocopina</taxon>
        <taxon>Cytheroidea</taxon>
        <taxon>Cytherideidae</taxon>
        <taxon>Cyprideis</taxon>
    </lineage>
</organism>
<dbReference type="SUPFAM" id="SSF75304">
    <property type="entry name" value="Amidase signature (AS) enzymes"/>
    <property type="match status" value="1"/>
</dbReference>
<dbReference type="PANTHER" id="PTHR45847">
    <property type="entry name" value="FATTY ACID AMIDE HYDROLASE"/>
    <property type="match status" value="1"/>
</dbReference>
<feature type="active site" description="Charge relay system" evidence="3">
    <location>
        <position position="174"/>
    </location>
</feature>
<dbReference type="Pfam" id="PF01425">
    <property type="entry name" value="Amidase"/>
    <property type="match status" value="1"/>
</dbReference>
<dbReference type="PROSITE" id="PS00571">
    <property type="entry name" value="AMIDASES"/>
    <property type="match status" value="1"/>
</dbReference>
<name>A0A7R8W8T2_9CRUS</name>
<dbReference type="GO" id="GO:0009062">
    <property type="term" value="P:fatty acid catabolic process"/>
    <property type="evidence" value="ECO:0007669"/>
    <property type="project" value="TreeGrafter"/>
</dbReference>
<comment type="similarity">
    <text evidence="1">Belongs to the amidase family.</text>
</comment>
<reference evidence="4" key="1">
    <citation type="submission" date="2020-11" db="EMBL/GenBank/DDBJ databases">
        <authorList>
            <person name="Tran Van P."/>
        </authorList>
    </citation>
    <scope>NUCLEOTIDE SEQUENCE</scope>
</reference>
<evidence type="ECO:0000256" key="1">
    <source>
        <dbReference type="ARBA" id="ARBA00009199"/>
    </source>
</evidence>
<evidence type="ECO:0000256" key="2">
    <source>
        <dbReference type="ARBA" id="ARBA00022801"/>
    </source>
</evidence>
<dbReference type="AlphaFoldDB" id="A0A7R8W8T2"/>
<dbReference type="OrthoDB" id="6428749at2759"/>
<dbReference type="InterPro" id="IPR036928">
    <property type="entry name" value="AS_sf"/>
</dbReference>
<keyword evidence="2" id="KW-0378">Hydrolase</keyword>
<dbReference type="PIRSF" id="PIRSF001221">
    <property type="entry name" value="Amidase_fungi"/>
    <property type="match status" value="1"/>
</dbReference>
<dbReference type="GO" id="GO:0004040">
    <property type="term" value="F:amidase activity"/>
    <property type="evidence" value="ECO:0007669"/>
    <property type="project" value="TreeGrafter"/>
</dbReference>
<sequence>MEAEAGEEQLQVAIDPTPPQPPSMLKCILTVMFWPTICVINWILDLVYAFTGWPVVVNKDIKTKIKTNRKLRERERVRLEGCLRPAEGPLVTSRRRQIVSWSMERLLVSLRAREVSCLDVLEAYQSVAIEINKKLNCITEFLETARDMASRLDQEGPPVDPSKKPLFGLPFSVKENVEYEGLDMTMGCGKYLGKPMTRSSPLLLVLKELGAIPFCRTNVPQICCSFGAGNPVYGTTGNPYAVDRTPGGSSSGEGALVASGGSLLGVGNDMGGSVRMPAVLCGCYGLKPTFRRLSSEGIGLCKPGELGYEVVPGFLTRDAHSLSIVMRAVVNSRVMQRLDRDIPYVPFDEMEFISIQKLRIGYYKDDGYVPSTSGAKRAVNMAKATLERVGHELVPFTLPSAAEAFFLYMSFFLGDDGASMKERVEGEGVDQCIMASHRGFFFPRWIRRLALPMLDRVSPIFAVALKAETKTSKDLIERNAQRKQFIRQMHQAWDEAGIDACIAPGFPCPSVPHKYTSLIAPVLSYHLIYNLVEFPVGVVPMTLENQLDQARTQKHYPNADLISRSIKQACRGAEGLPLGVQVVARPWNEERVMRLMNELERNLEPPFMGLHHALSAPGSLNYP</sequence>
<feature type="active site" description="Acyl-ester intermediate" evidence="3">
    <location>
        <position position="273"/>
    </location>
</feature>
<evidence type="ECO:0000256" key="3">
    <source>
        <dbReference type="PIRSR" id="PIRSR001221-1"/>
    </source>
</evidence>
<feature type="active site" description="Charge relay system" evidence="3">
    <location>
        <position position="249"/>
    </location>
</feature>